<accession>A0A514C8S2</accession>
<protein>
    <submittedName>
        <fullName evidence="1">Uncharacterized protein</fullName>
    </submittedName>
</protein>
<geneLocation type="plasmid" evidence="1">
    <name>pMM1L5</name>
</geneLocation>
<proteinExistence type="predicted"/>
<evidence type="ECO:0000313" key="1">
    <source>
        <dbReference type="EMBL" id="QDH76084.1"/>
    </source>
</evidence>
<sequence length="38" mass="4188">MLAFCRKCPVFMSLSGTFLPAESEPVSSRPVIVHYTVS</sequence>
<dbReference type="EMBL" id="MK851048">
    <property type="protein sequence ID" value="QDH76084.1"/>
    <property type="molecule type" value="Genomic_DNA"/>
</dbReference>
<name>A0A514C8S2_MORMO</name>
<reference evidence="1" key="1">
    <citation type="submission" date="2019-04" db="EMBL/GenBank/DDBJ databases">
        <authorList>
            <person name="Hu G."/>
            <person name="Luo X."/>
        </authorList>
    </citation>
    <scope>NUCLEOTIDE SEQUENCE</scope>
    <source>
        <strain evidence="1">MM1L5</strain>
        <plasmid evidence="1">pMM1L5</plasmid>
    </source>
</reference>
<keyword evidence="1" id="KW-0614">Plasmid</keyword>
<dbReference type="AlphaFoldDB" id="A0A514C8S2"/>
<organism evidence="1">
    <name type="scientific">Morganella morganii</name>
    <name type="common">Proteus morganii</name>
    <dbReference type="NCBI Taxonomy" id="582"/>
    <lineage>
        <taxon>Bacteria</taxon>
        <taxon>Pseudomonadati</taxon>
        <taxon>Pseudomonadota</taxon>
        <taxon>Gammaproteobacteria</taxon>
        <taxon>Enterobacterales</taxon>
        <taxon>Morganellaceae</taxon>
        <taxon>Morganella</taxon>
    </lineage>
</organism>